<keyword evidence="3" id="KW-1185">Reference proteome</keyword>
<feature type="region of interest" description="Disordered" evidence="1">
    <location>
        <begin position="127"/>
        <end position="149"/>
    </location>
</feature>
<sequence>MKGHGPNCSAIENGVEHLYAHVKWFPAVNSLAELLEAVQAIDQLLDAAPRAGARGSESEIKPSTLAGTTVSGHTSGCRAGGHGSGAATAGCSNAPVYSVVGIQADIQWHTASETAIMCTDALSGATPHMRTGSGNDGRSAQSDRSPDAAVEGVTVSLEDFLCTLAEAAKGWRQRAAVSAAPLCSPVTVPPLRVIVKLNFKDLPAAQQLLTRAEAHTWVGLEELCRQPHSEGGTADVMSTCAPQHSLPTVLDRSTDAAATPSEAVAIELWWSADVVAQCGVTPSPLSFAAAPPSVVQGLMARTAQVLGPRIALGFSLGWVLCPRSVPAEVLPQARVSQPLPIAADVTDEMPPPRYIFYNLLEDAPAMKSFVDGFWAELRSSQHPQHSHDAVAESSGGTSLSGSAAREGVEESSGDQAALSAAPPSPASRLVKLITFPMLFESVFADVYTAKERQQAFESSVAAAASLTAAARKADETRRVASAVLAHTTKLLSASHEGVKPSAKVHMRHPAGTAAGAEPLEEALKHAAAPATTTAPSHALRVFPTFWKATRPPPHAPLGSDDDGAFQVNVDKAARVFFPNCTIDG</sequence>
<name>A0A836KTF9_9TRYP</name>
<dbReference type="EMBL" id="JAFEUZ010000010">
    <property type="protein sequence ID" value="KAG5485017.1"/>
    <property type="molecule type" value="Genomic_DNA"/>
</dbReference>
<protein>
    <submittedName>
        <fullName evidence="2">Uncharacterized protein</fullName>
    </submittedName>
</protein>
<dbReference type="Proteomes" id="UP000673552">
    <property type="component" value="Unassembled WGS sequence"/>
</dbReference>
<organism evidence="2 3">
    <name type="scientific">Leishmania martiniquensis</name>
    <dbReference type="NCBI Taxonomy" id="1580590"/>
    <lineage>
        <taxon>Eukaryota</taxon>
        <taxon>Discoba</taxon>
        <taxon>Euglenozoa</taxon>
        <taxon>Kinetoplastea</taxon>
        <taxon>Metakinetoplastina</taxon>
        <taxon>Trypanosomatida</taxon>
        <taxon>Trypanosomatidae</taxon>
        <taxon>Leishmaniinae</taxon>
        <taxon>Leishmania</taxon>
    </lineage>
</organism>
<feature type="region of interest" description="Disordered" evidence="1">
    <location>
        <begin position="384"/>
        <end position="422"/>
    </location>
</feature>
<evidence type="ECO:0000313" key="3">
    <source>
        <dbReference type="Proteomes" id="UP000673552"/>
    </source>
</evidence>
<comment type="caution">
    <text evidence="2">The sequence shown here is derived from an EMBL/GenBank/DDBJ whole genome shotgun (WGS) entry which is preliminary data.</text>
</comment>
<gene>
    <name evidence="2" type="ORF">LSCM1_07097</name>
</gene>
<reference evidence="3" key="1">
    <citation type="journal article" date="2021" name="Microbiol. Resour. Announc.">
        <title>LGAAP: Leishmaniinae Genome Assembly and Annotation Pipeline.</title>
        <authorList>
            <person name="Almutairi H."/>
            <person name="Urbaniak M.D."/>
            <person name="Bates M.D."/>
            <person name="Jariyapan N."/>
            <person name="Kwakye-Nuako G."/>
            <person name="Thomaz-Soccol V."/>
            <person name="Al-Salem W.S."/>
            <person name="Dillon R.J."/>
            <person name="Bates P.A."/>
            <person name="Gatherer D."/>
        </authorList>
    </citation>
    <scope>NUCLEOTIDE SEQUENCE [LARGE SCALE GENOMIC DNA]</scope>
</reference>
<dbReference type="AlphaFoldDB" id="A0A836KTF9"/>
<dbReference type="KEGG" id="lmat:92516997"/>
<dbReference type="OrthoDB" id="266341at2759"/>
<feature type="compositionally biased region" description="Low complexity" evidence="1">
    <location>
        <begin position="393"/>
        <end position="402"/>
    </location>
</feature>
<proteinExistence type="predicted"/>
<dbReference type="RefSeq" id="XP_067180689.1">
    <property type="nucleotide sequence ID" value="XM_067324485.1"/>
</dbReference>
<dbReference type="GeneID" id="92516997"/>
<reference evidence="3" key="2">
    <citation type="journal article" date="2021" name="Sci. Data">
        <title>Chromosome-scale genome sequencing, assembly and annotation of six genomes from subfamily Leishmaniinae.</title>
        <authorList>
            <person name="Almutairi H."/>
            <person name="Urbaniak M.D."/>
            <person name="Bates M.D."/>
            <person name="Jariyapan N."/>
            <person name="Kwakye-Nuako G."/>
            <person name="Thomaz Soccol V."/>
            <person name="Al-Salem W.S."/>
            <person name="Dillon R.J."/>
            <person name="Bates P.A."/>
            <person name="Gatherer D."/>
        </authorList>
    </citation>
    <scope>NUCLEOTIDE SEQUENCE [LARGE SCALE GENOMIC DNA]</scope>
</reference>
<evidence type="ECO:0000256" key="1">
    <source>
        <dbReference type="SAM" id="MobiDB-lite"/>
    </source>
</evidence>
<accession>A0A836KTF9</accession>
<feature type="compositionally biased region" description="Polar residues" evidence="1">
    <location>
        <begin position="132"/>
        <end position="143"/>
    </location>
</feature>
<evidence type="ECO:0000313" key="2">
    <source>
        <dbReference type="EMBL" id="KAG5485017.1"/>
    </source>
</evidence>